<evidence type="ECO:0000313" key="1">
    <source>
        <dbReference type="EMBL" id="KAJ8303293.1"/>
    </source>
</evidence>
<reference evidence="1 2" key="1">
    <citation type="submission" date="2022-12" db="EMBL/GenBank/DDBJ databases">
        <title>Chromosome-level genome of Tegillarca granosa.</title>
        <authorList>
            <person name="Kim J."/>
        </authorList>
    </citation>
    <scope>NUCLEOTIDE SEQUENCE [LARGE SCALE GENOMIC DNA]</scope>
    <source>
        <strain evidence="1">Teg-2019</strain>
        <tissue evidence="1">Adductor muscle</tissue>
    </source>
</reference>
<comment type="caution">
    <text evidence="1">The sequence shown here is derived from an EMBL/GenBank/DDBJ whole genome shotgun (WGS) entry which is preliminary data.</text>
</comment>
<gene>
    <name evidence="1" type="ORF">KUTeg_019689</name>
</gene>
<protein>
    <submittedName>
        <fullName evidence="1">Uncharacterized protein</fullName>
    </submittedName>
</protein>
<dbReference type="Proteomes" id="UP001217089">
    <property type="component" value="Unassembled WGS sequence"/>
</dbReference>
<dbReference type="EMBL" id="JARBDR010000917">
    <property type="protein sequence ID" value="KAJ8303293.1"/>
    <property type="molecule type" value="Genomic_DNA"/>
</dbReference>
<sequence length="138" mass="16142">MQSEDALQPDSLPMPHDYITQECIGQYEMNTHFISTQHLDITVIEPDWLCELAPHFYNFGTVKPDWLCELAPHFYNFGTVIIYNDCDITVIEPDWLCELAPHFYNFVIYNDCDITVIEPDWLCELAPHFYNFGTVSNI</sequence>
<keyword evidence="2" id="KW-1185">Reference proteome</keyword>
<organism evidence="1 2">
    <name type="scientific">Tegillarca granosa</name>
    <name type="common">Malaysian cockle</name>
    <name type="synonym">Anadara granosa</name>
    <dbReference type="NCBI Taxonomy" id="220873"/>
    <lineage>
        <taxon>Eukaryota</taxon>
        <taxon>Metazoa</taxon>
        <taxon>Spiralia</taxon>
        <taxon>Lophotrochozoa</taxon>
        <taxon>Mollusca</taxon>
        <taxon>Bivalvia</taxon>
        <taxon>Autobranchia</taxon>
        <taxon>Pteriomorphia</taxon>
        <taxon>Arcoida</taxon>
        <taxon>Arcoidea</taxon>
        <taxon>Arcidae</taxon>
        <taxon>Tegillarca</taxon>
    </lineage>
</organism>
<proteinExistence type="predicted"/>
<accession>A0ABQ9EDC0</accession>
<evidence type="ECO:0000313" key="2">
    <source>
        <dbReference type="Proteomes" id="UP001217089"/>
    </source>
</evidence>
<name>A0ABQ9EDC0_TEGGR</name>